<name>A0A9Q0WFG7_SALPP</name>
<accession>A0A9Q0WFG7</accession>
<sequence>MQNKSYEAKDSPISLEKAELLHCNYYKKTEYLHQEDELRAGQLGQLSRLPTRYDGQTALKKEKTCKNIMITQRNGIHRFSYEHITRLEESIQHDVKHPRLTNPAKMKSTSNYPASTSLVMLITFYFTPHDWLNTQDKPSCNDEKHWQLSCIYFSNLHHATGQIRGLTPAAKMKL</sequence>
<evidence type="ECO:0000313" key="2">
    <source>
        <dbReference type="Proteomes" id="UP001151532"/>
    </source>
</evidence>
<organism evidence="1 2">
    <name type="scientific">Salix purpurea</name>
    <name type="common">Purple osier willow</name>
    <dbReference type="NCBI Taxonomy" id="77065"/>
    <lineage>
        <taxon>Eukaryota</taxon>
        <taxon>Viridiplantae</taxon>
        <taxon>Streptophyta</taxon>
        <taxon>Embryophyta</taxon>
        <taxon>Tracheophyta</taxon>
        <taxon>Spermatophyta</taxon>
        <taxon>Magnoliopsida</taxon>
        <taxon>eudicotyledons</taxon>
        <taxon>Gunneridae</taxon>
        <taxon>Pentapetalae</taxon>
        <taxon>rosids</taxon>
        <taxon>fabids</taxon>
        <taxon>Malpighiales</taxon>
        <taxon>Salicaceae</taxon>
        <taxon>Saliceae</taxon>
        <taxon>Salix</taxon>
    </lineage>
</organism>
<reference evidence="1" key="1">
    <citation type="submission" date="2022-11" db="EMBL/GenBank/DDBJ databases">
        <authorList>
            <person name="Hyden B.L."/>
            <person name="Feng K."/>
            <person name="Yates T."/>
            <person name="Jawdy S."/>
            <person name="Smart L.B."/>
            <person name="Muchero W."/>
        </authorList>
    </citation>
    <scope>NUCLEOTIDE SEQUENCE</scope>
    <source>
        <tissue evidence="1">Shoot tip</tissue>
    </source>
</reference>
<evidence type="ECO:0000313" key="1">
    <source>
        <dbReference type="EMBL" id="KAJ6766029.1"/>
    </source>
</evidence>
<comment type="caution">
    <text evidence="1">The sequence shown here is derived from an EMBL/GenBank/DDBJ whole genome shotgun (WGS) entry which is preliminary data.</text>
</comment>
<dbReference type="Proteomes" id="UP001151532">
    <property type="component" value="Chromosome 4"/>
</dbReference>
<protein>
    <submittedName>
        <fullName evidence="1">Uncharacterized protein</fullName>
    </submittedName>
</protein>
<keyword evidence="2" id="KW-1185">Reference proteome</keyword>
<dbReference type="AlphaFoldDB" id="A0A9Q0WFG7"/>
<gene>
    <name evidence="1" type="ORF">OIU79_022077</name>
</gene>
<dbReference type="EMBL" id="JAPFFK010000004">
    <property type="protein sequence ID" value="KAJ6766029.1"/>
    <property type="molecule type" value="Genomic_DNA"/>
</dbReference>
<reference evidence="1" key="2">
    <citation type="journal article" date="2023" name="Int. J. Mol. Sci.">
        <title>De Novo Assembly and Annotation of 11 Diverse Shrub Willow (Salix) Genomes Reveals Novel Gene Organization in Sex-Linked Regions.</title>
        <authorList>
            <person name="Hyden B."/>
            <person name="Feng K."/>
            <person name="Yates T.B."/>
            <person name="Jawdy S."/>
            <person name="Cereghino C."/>
            <person name="Smart L.B."/>
            <person name="Muchero W."/>
        </authorList>
    </citation>
    <scope>NUCLEOTIDE SEQUENCE</scope>
    <source>
        <tissue evidence="1">Shoot tip</tissue>
    </source>
</reference>
<proteinExistence type="predicted"/>